<dbReference type="InterPro" id="IPR013785">
    <property type="entry name" value="Aldolase_TIM"/>
</dbReference>
<keyword evidence="4" id="KW-0503">Monooxygenase</keyword>
<dbReference type="SUPFAM" id="SSF51412">
    <property type="entry name" value="Inosine monophosphate dehydrogenase (IMPDH)"/>
    <property type="match status" value="1"/>
</dbReference>
<organism evidence="4 5">
    <name type="scientific">Cladobotryum mycophilum</name>
    <dbReference type="NCBI Taxonomy" id="491253"/>
    <lineage>
        <taxon>Eukaryota</taxon>
        <taxon>Fungi</taxon>
        <taxon>Dikarya</taxon>
        <taxon>Ascomycota</taxon>
        <taxon>Pezizomycotina</taxon>
        <taxon>Sordariomycetes</taxon>
        <taxon>Hypocreomycetidae</taxon>
        <taxon>Hypocreales</taxon>
        <taxon>Hypocreaceae</taxon>
        <taxon>Cladobotryum</taxon>
    </lineage>
</organism>
<dbReference type="InterPro" id="IPR004136">
    <property type="entry name" value="NMO"/>
</dbReference>
<evidence type="ECO:0000256" key="3">
    <source>
        <dbReference type="ARBA" id="ARBA00023002"/>
    </source>
</evidence>
<reference evidence="4 5" key="1">
    <citation type="submission" date="2024-01" db="EMBL/GenBank/DDBJ databases">
        <title>Complete genome of Cladobotryum mycophilum ATHUM6906.</title>
        <authorList>
            <person name="Christinaki A.C."/>
            <person name="Myridakis A.I."/>
            <person name="Kouvelis V.N."/>
        </authorList>
    </citation>
    <scope>NUCLEOTIDE SEQUENCE [LARGE SCALE GENOMIC DNA]</scope>
    <source>
        <strain evidence="4 5">ATHUM6906</strain>
    </source>
</reference>
<dbReference type="GO" id="GO:0004497">
    <property type="term" value="F:monooxygenase activity"/>
    <property type="evidence" value="ECO:0007669"/>
    <property type="project" value="UniProtKB-KW"/>
</dbReference>
<dbReference type="EMBL" id="JAVFKD010000016">
    <property type="protein sequence ID" value="KAK5987157.1"/>
    <property type="molecule type" value="Genomic_DNA"/>
</dbReference>
<evidence type="ECO:0000256" key="2">
    <source>
        <dbReference type="ARBA" id="ARBA00022643"/>
    </source>
</evidence>
<keyword evidence="3" id="KW-0560">Oxidoreductase</keyword>
<dbReference type="PANTHER" id="PTHR32332">
    <property type="entry name" value="2-NITROPROPANE DIOXYGENASE"/>
    <property type="match status" value="1"/>
</dbReference>
<accession>A0ABR0S4R9</accession>
<evidence type="ECO:0000256" key="1">
    <source>
        <dbReference type="ARBA" id="ARBA00022630"/>
    </source>
</evidence>
<keyword evidence="1" id="KW-0285">Flavoprotein</keyword>
<keyword evidence="5" id="KW-1185">Reference proteome</keyword>
<name>A0ABR0S4R9_9HYPO</name>
<keyword evidence="2" id="KW-0288">FMN</keyword>
<comment type="caution">
    <text evidence="4">The sequence shown here is derived from an EMBL/GenBank/DDBJ whole genome shotgun (WGS) entry which is preliminary data.</text>
</comment>
<proteinExistence type="predicted"/>
<protein>
    <submittedName>
        <fullName evidence="4">Nitronate monooxygenase</fullName>
    </submittedName>
</protein>
<dbReference type="Gene3D" id="3.20.20.70">
    <property type="entry name" value="Aldolase class I"/>
    <property type="match status" value="2"/>
</dbReference>
<sequence>MSASRLQEWFPWLEAPIVVSAPMAFAATPQLAVEVTKAGGFGFLSSYIDLSEGSPHLAALDSDLTYCREHLGDAPDKPTRVGASFLTGHASITKFSETALPLIQKHKPAAVWLFAPKVAVKPHGLIIKALKGLDVPPKVFVQVGNATAAREAIEDGADVLVCQGIDAGGHQYQRGMGVVPLLLEVRRLLEAEYKDRDFTVANESVYPDFRKQQIIQAKDGGSSTLKSPFHDHIGNHELFWGHAYDGRALVGPLHEKYLASTSFEECRRSLKEDFSAEEAEKVINTWAGTAVGIINKSQPAGEIVREVREEAKQAIRKVAGLL</sequence>
<dbReference type="Proteomes" id="UP001338125">
    <property type="component" value="Unassembled WGS sequence"/>
</dbReference>
<dbReference type="PANTHER" id="PTHR32332:SF34">
    <property type="entry name" value="2-NITROPROPANE DIOXYGENASE FAMILY, PUTATIVE-RELATED"/>
    <property type="match status" value="1"/>
</dbReference>
<evidence type="ECO:0000313" key="4">
    <source>
        <dbReference type="EMBL" id="KAK5987157.1"/>
    </source>
</evidence>
<dbReference type="CDD" id="cd04730">
    <property type="entry name" value="NPD_like"/>
    <property type="match status" value="1"/>
</dbReference>
<evidence type="ECO:0000313" key="5">
    <source>
        <dbReference type="Proteomes" id="UP001338125"/>
    </source>
</evidence>
<gene>
    <name evidence="4" type="ORF">PT974_11275</name>
</gene>